<feature type="region of interest" description="Disordered" evidence="1">
    <location>
        <begin position="1"/>
        <end position="49"/>
    </location>
</feature>
<dbReference type="AlphaFoldDB" id="A0A346A276"/>
<organism evidence="2 3">
    <name type="scientific">Pseudolabrys taiwanensis</name>
    <dbReference type="NCBI Taxonomy" id="331696"/>
    <lineage>
        <taxon>Bacteria</taxon>
        <taxon>Pseudomonadati</taxon>
        <taxon>Pseudomonadota</taxon>
        <taxon>Alphaproteobacteria</taxon>
        <taxon>Hyphomicrobiales</taxon>
        <taxon>Xanthobacteraceae</taxon>
        <taxon>Pseudolabrys</taxon>
    </lineage>
</organism>
<name>A0A346A276_9HYPH</name>
<sequence length="74" mass="8042">MTTSDSTKGGPDAILSTGADAPMSEDQERTLRELSKDAREPEAFSRALTQTEAARRITVLRAKLKLMSEPPHTA</sequence>
<accession>A0A346A276</accession>
<evidence type="ECO:0000313" key="2">
    <source>
        <dbReference type="EMBL" id="AXK83273.1"/>
    </source>
</evidence>
<dbReference type="EMBL" id="CP031417">
    <property type="protein sequence ID" value="AXK83273.1"/>
    <property type="molecule type" value="Genomic_DNA"/>
</dbReference>
<evidence type="ECO:0000313" key="3">
    <source>
        <dbReference type="Proteomes" id="UP000254889"/>
    </source>
</evidence>
<feature type="compositionally biased region" description="Basic and acidic residues" evidence="1">
    <location>
        <begin position="26"/>
        <end position="43"/>
    </location>
</feature>
<dbReference type="KEGG" id="ptaw:DW352_23790"/>
<keyword evidence="3" id="KW-1185">Reference proteome</keyword>
<protein>
    <submittedName>
        <fullName evidence="2">DUF3072 domain-containing protein</fullName>
    </submittedName>
</protein>
<proteinExistence type="predicted"/>
<dbReference type="InterPro" id="IPR021425">
    <property type="entry name" value="DUF3072"/>
</dbReference>
<reference evidence="2 3" key="1">
    <citation type="submission" date="2018-07" db="EMBL/GenBank/DDBJ databases">
        <authorList>
            <person name="Quirk P.G."/>
            <person name="Krulwich T.A."/>
        </authorList>
    </citation>
    <scope>NUCLEOTIDE SEQUENCE [LARGE SCALE GENOMIC DNA]</scope>
    <source>
        <strain evidence="2 3">CC-BB4</strain>
    </source>
</reference>
<dbReference type="Proteomes" id="UP000254889">
    <property type="component" value="Chromosome"/>
</dbReference>
<evidence type="ECO:0000256" key="1">
    <source>
        <dbReference type="SAM" id="MobiDB-lite"/>
    </source>
</evidence>
<dbReference type="Pfam" id="PF11272">
    <property type="entry name" value="DUF3072"/>
    <property type="match status" value="1"/>
</dbReference>
<gene>
    <name evidence="2" type="ORF">DW352_23790</name>
</gene>